<name>A0A2U8HHK7_9RHOB</name>
<dbReference type="KEGG" id="ypac:CEW88_16995"/>
<accession>A0A2U8HHK7</accession>
<dbReference type="Proteomes" id="UP000244915">
    <property type="component" value="Chromosome 2"/>
</dbReference>
<reference evidence="1 2" key="1">
    <citation type="submission" date="2017-06" db="EMBL/GenBank/DDBJ databases">
        <title>Yangia sp. YSBP01 complete genome sequence.</title>
        <authorList>
            <person name="Woo J.-H."/>
            <person name="Kim H.-S."/>
        </authorList>
    </citation>
    <scope>NUCLEOTIDE SEQUENCE [LARGE SCALE GENOMIC DNA]</scope>
    <source>
        <strain evidence="1 2">YSBP01</strain>
    </source>
</reference>
<evidence type="ECO:0000313" key="1">
    <source>
        <dbReference type="EMBL" id="AWI85427.1"/>
    </source>
</evidence>
<dbReference type="OrthoDB" id="5465390at2"/>
<evidence type="ECO:0000313" key="2">
    <source>
        <dbReference type="Proteomes" id="UP000244915"/>
    </source>
</evidence>
<protein>
    <recommendedName>
        <fullName evidence="3">Aspartate/glutamate racemase family protein</fullName>
    </recommendedName>
</protein>
<evidence type="ECO:0008006" key="3">
    <source>
        <dbReference type="Google" id="ProtNLM"/>
    </source>
</evidence>
<sequence length="227" mass="23515">MSPFIGILSLDTRFPRILGDAGNPESYHLPARFRVVPGAGSPDIVKDGRPAPALVEGFRRAAEDLVSEGACLITSTCGFLITVQREIGASLPVPVLLSGLCLLPSVRLMVGGRPVGVLTASASALGSEALRAAGASPEDVRIGGLQDSALFAETFLAPKHSQHAALDAARMQAEVCHAAEALVARAPEIAAIVLECGNLPPYAKAIRQVTGRPVFSILDAARLVPGL</sequence>
<dbReference type="InterPro" id="IPR015942">
    <property type="entry name" value="Asp/Glu/hydantoin_racemase"/>
</dbReference>
<organism evidence="1 2">
    <name type="scientific">Alloyangia pacifica</name>
    <dbReference type="NCBI Taxonomy" id="311180"/>
    <lineage>
        <taxon>Bacteria</taxon>
        <taxon>Pseudomonadati</taxon>
        <taxon>Pseudomonadota</taxon>
        <taxon>Alphaproteobacteria</taxon>
        <taxon>Rhodobacterales</taxon>
        <taxon>Roseobacteraceae</taxon>
        <taxon>Alloyangia</taxon>
    </lineage>
</organism>
<dbReference type="Pfam" id="PF01177">
    <property type="entry name" value="Asp_Glu_race"/>
    <property type="match status" value="1"/>
</dbReference>
<dbReference type="AlphaFoldDB" id="A0A2U8HHK7"/>
<dbReference type="EMBL" id="CP022190">
    <property type="protein sequence ID" value="AWI85427.1"/>
    <property type="molecule type" value="Genomic_DNA"/>
</dbReference>
<dbReference type="RefSeq" id="WP_108969147.1">
    <property type="nucleotide sequence ID" value="NZ_CP022190.1"/>
</dbReference>
<proteinExistence type="predicted"/>
<gene>
    <name evidence="1" type="ORF">CEW88_16995</name>
</gene>